<dbReference type="RefSeq" id="WP_170999804.1">
    <property type="nucleotide sequence ID" value="NZ_JARPYR010000033.1"/>
</dbReference>
<dbReference type="EMBL" id="JARPYT010000014">
    <property type="protein sequence ID" value="MDT2637799.1"/>
    <property type="molecule type" value="Genomic_DNA"/>
</dbReference>
<comment type="caution">
    <text evidence="3">The sequence shown here is derived from an EMBL/GenBank/DDBJ whole genome shotgun (WGS) entry which is preliminary data.</text>
</comment>
<evidence type="ECO:0000313" key="4">
    <source>
        <dbReference type="Proteomes" id="UP001245561"/>
    </source>
</evidence>
<dbReference type="InterPro" id="IPR013783">
    <property type="entry name" value="Ig-like_fold"/>
</dbReference>
<keyword evidence="5" id="KW-1185">Reference proteome</keyword>
<evidence type="ECO:0000259" key="1">
    <source>
        <dbReference type="Pfam" id="PF17802"/>
    </source>
</evidence>
<evidence type="ECO:0000313" key="3">
    <source>
        <dbReference type="EMBL" id="MDT2637799.1"/>
    </source>
</evidence>
<protein>
    <submittedName>
        <fullName evidence="3">Prealbumin-like fold domain-containing protein</fullName>
    </submittedName>
</protein>
<dbReference type="Proteomes" id="UP001245561">
    <property type="component" value="Unassembled WGS sequence"/>
</dbReference>
<dbReference type="Gene3D" id="2.60.40.10">
    <property type="entry name" value="Immunoglobulins"/>
    <property type="match status" value="1"/>
</dbReference>
<dbReference type="Pfam" id="PF17802">
    <property type="entry name" value="SpaA"/>
    <property type="match status" value="1"/>
</dbReference>
<dbReference type="InterPro" id="IPR041033">
    <property type="entry name" value="SpaA_PFL_dom_1"/>
</dbReference>
<organism evidence="3 4">
    <name type="scientific">Enterococcus dongliensis</name>
    <dbReference type="NCBI Taxonomy" id="2559925"/>
    <lineage>
        <taxon>Bacteria</taxon>
        <taxon>Bacillati</taxon>
        <taxon>Bacillota</taxon>
        <taxon>Bacilli</taxon>
        <taxon>Lactobacillales</taxon>
        <taxon>Enterococcaceae</taxon>
        <taxon>Enterococcus</taxon>
    </lineage>
</organism>
<dbReference type="Proteomes" id="UP001256547">
    <property type="component" value="Unassembled WGS sequence"/>
</dbReference>
<gene>
    <name evidence="3" type="ORF">P7D36_09870</name>
    <name evidence="2" type="ORF">P7D39_12320</name>
</gene>
<dbReference type="AlphaFoldDB" id="A0AAW8TMA5"/>
<reference evidence="3 5" key="1">
    <citation type="submission" date="2023-03" db="EMBL/GenBank/DDBJ databases">
        <authorList>
            <person name="Shen W."/>
            <person name="Cai J."/>
        </authorList>
    </citation>
    <scope>NUCLEOTIDE SEQUENCE</scope>
    <source>
        <strain evidence="3">P55-2</strain>
        <strain evidence="2 5">P72-2</strain>
    </source>
</reference>
<evidence type="ECO:0000313" key="5">
    <source>
        <dbReference type="Proteomes" id="UP001256547"/>
    </source>
</evidence>
<sequence>MRKKTINTHDQMKFRKKKEVVIKKVERTSAALNSETPGEFDINRLKYGTYYLHETVAPDGYVVPNSDFAFTVEEGLVVFPDLRGGRYRLQSKAVNLFIYVKSIKAKQFDLKLKQKGTFVLINEDGYRLIKKI</sequence>
<feature type="domain" description="SpaA-like prealbumin fold" evidence="1">
    <location>
        <begin position="21"/>
        <end position="74"/>
    </location>
</feature>
<dbReference type="EMBL" id="JARPYR010000033">
    <property type="protein sequence ID" value="MDT2597784.1"/>
    <property type="molecule type" value="Genomic_DNA"/>
</dbReference>
<accession>A0AAW8TMA5</accession>
<proteinExistence type="predicted"/>
<name>A0AAW8TMA5_9ENTE</name>
<evidence type="ECO:0000313" key="2">
    <source>
        <dbReference type="EMBL" id="MDT2597784.1"/>
    </source>
</evidence>